<accession>A0A512CVS6</accession>
<dbReference type="InterPro" id="IPR018035">
    <property type="entry name" value="Flagellar_FliH/T3SS_HrpE"/>
</dbReference>
<dbReference type="EMBL" id="BJYX01000001">
    <property type="protein sequence ID" value="GEO28329.1"/>
    <property type="molecule type" value="Genomic_DNA"/>
</dbReference>
<name>A0A512CVS6_9MICO</name>
<dbReference type="InterPro" id="IPR051472">
    <property type="entry name" value="T3SS_Stator/FliH"/>
</dbReference>
<keyword evidence="3" id="KW-0813">Transport</keyword>
<dbReference type="GO" id="GO:0044781">
    <property type="term" value="P:bacterial-type flagellum organization"/>
    <property type="evidence" value="ECO:0007669"/>
    <property type="project" value="UniProtKB-KW"/>
</dbReference>
<feature type="domain" description="Flagellar assembly protein FliH/Type III secretion system HrpE" evidence="7">
    <location>
        <begin position="74"/>
        <end position="191"/>
    </location>
</feature>
<evidence type="ECO:0000313" key="8">
    <source>
        <dbReference type="EMBL" id="GEO28329.1"/>
    </source>
</evidence>
<evidence type="ECO:0000256" key="2">
    <source>
        <dbReference type="ARBA" id="ARBA00006602"/>
    </source>
</evidence>
<evidence type="ECO:0000256" key="1">
    <source>
        <dbReference type="ARBA" id="ARBA00003041"/>
    </source>
</evidence>
<organism evidence="8 9">
    <name type="scientific">Terrabacter aerolatus</name>
    <dbReference type="NCBI Taxonomy" id="422442"/>
    <lineage>
        <taxon>Bacteria</taxon>
        <taxon>Bacillati</taxon>
        <taxon>Actinomycetota</taxon>
        <taxon>Actinomycetes</taxon>
        <taxon>Micrococcales</taxon>
        <taxon>Intrasporangiaceae</taxon>
        <taxon>Terrabacter</taxon>
    </lineage>
</organism>
<sequence length="201" mass="20379">MSTDTARVAVPVVFPTIDPVGEAEGFTRGHAAGYAAGLRLAAAETAAAEADRQDRLAAAVAADRARTDRALVALDAAARALAARTAPVLSAVDAGLVEAALTLAEAVIGRELADGPYGARAALSRALSGPDAAAVVAVRLHPDDLEVLTADDRTDAETVLLVPDAGLERGDAVADYPDGELDARVRTALQRARAAVGEANP</sequence>
<proteinExistence type="inferred from homology"/>
<dbReference type="PANTHER" id="PTHR34982:SF1">
    <property type="entry name" value="FLAGELLAR ASSEMBLY PROTEIN FLIH"/>
    <property type="match status" value="1"/>
</dbReference>
<evidence type="ECO:0000256" key="5">
    <source>
        <dbReference type="ARBA" id="ARBA00022927"/>
    </source>
</evidence>
<evidence type="ECO:0000256" key="3">
    <source>
        <dbReference type="ARBA" id="ARBA00022448"/>
    </source>
</evidence>
<protein>
    <recommendedName>
        <fullName evidence="7">Flagellar assembly protein FliH/Type III secretion system HrpE domain-containing protein</fullName>
    </recommendedName>
</protein>
<evidence type="ECO:0000259" key="7">
    <source>
        <dbReference type="Pfam" id="PF02108"/>
    </source>
</evidence>
<dbReference type="AlphaFoldDB" id="A0A512CVS6"/>
<comment type="function">
    <text evidence="1">Needed for flagellar regrowth and assembly.</text>
</comment>
<evidence type="ECO:0000313" key="9">
    <source>
        <dbReference type="Proteomes" id="UP000321534"/>
    </source>
</evidence>
<keyword evidence="6" id="KW-1006">Bacterial flagellum protein export</keyword>
<dbReference type="Proteomes" id="UP000321534">
    <property type="component" value="Unassembled WGS sequence"/>
</dbReference>
<evidence type="ECO:0000256" key="4">
    <source>
        <dbReference type="ARBA" id="ARBA00022795"/>
    </source>
</evidence>
<dbReference type="GO" id="GO:0015031">
    <property type="term" value="P:protein transport"/>
    <property type="evidence" value="ECO:0007669"/>
    <property type="project" value="UniProtKB-KW"/>
</dbReference>
<comment type="similarity">
    <text evidence="2">Belongs to the FliH family.</text>
</comment>
<keyword evidence="5" id="KW-0653">Protein transport</keyword>
<comment type="caution">
    <text evidence="8">The sequence shown here is derived from an EMBL/GenBank/DDBJ whole genome shotgun (WGS) entry which is preliminary data.</text>
</comment>
<keyword evidence="9" id="KW-1185">Reference proteome</keyword>
<evidence type="ECO:0000256" key="6">
    <source>
        <dbReference type="ARBA" id="ARBA00023225"/>
    </source>
</evidence>
<keyword evidence="4" id="KW-1005">Bacterial flagellum biogenesis</keyword>
<dbReference type="GO" id="GO:0005829">
    <property type="term" value="C:cytosol"/>
    <property type="evidence" value="ECO:0007669"/>
    <property type="project" value="TreeGrafter"/>
</dbReference>
<dbReference type="Pfam" id="PF02108">
    <property type="entry name" value="FliH"/>
    <property type="match status" value="1"/>
</dbReference>
<dbReference type="PANTHER" id="PTHR34982">
    <property type="entry name" value="YOP PROTEINS TRANSLOCATION PROTEIN L"/>
    <property type="match status" value="1"/>
</dbReference>
<dbReference type="RefSeq" id="WP_186814984.1">
    <property type="nucleotide sequence ID" value="NZ_BAAARO010000025.1"/>
</dbReference>
<gene>
    <name evidence="8" type="ORF">TAE01_01390</name>
</gene>
<reference evidence="8 9" key="1">
    <citation type="submission" date="2019-07" db="EMBL/GenBank/DDBJ databases">
        <title>Whole genome shotgun sequence of Terrabacter aerolatus NBRC 106305.</title>
        <authorList>
            <person name="Hosoyama A."/>
            <person name="Uohara A."/>
            <person name="Ohji S."/>
            <person name="Ichikawa N."/>
        </authorList>
    </citation>
    <scope>NUCLEOTIDE SEQUENCE [LARGE SCALE GENOMIC DNA]</scope>
    <source>
        <strain evidence="8 9">NBRC 106305</strain>
    </source>
</reference>